<protein>
    <submittedName>
        <fullName evidence="12">Type VII secretion protein EccC</fullName>
    </submittedName>
</protein>
<dbReference type="PROSITE" id="PS50901">
    <property type="entry name" value="FTSK"/>
    <property type="match status" value="3"/>
</dbReference>
<evidence type="ECO:0000256" key="2">
    <source>
        <dbReference type="ARBA" id="ARBA00022475"/>
    </source>
</evidence>
<dbReference type="NCBIfam" id="TIGR03924">
    <property type="entry name" value="T7SS_EccC_a"/>
    <property type="match status" value="1"/>
</dbReference>
<feature type="domain" description="FtsK" evidence="11">
    <location>
        <begin position="1044"/>
        <end position="1228"/>
    </location>
</feature>
<keyword evidence="6 9" id="KW-0067">ATP-binding</keyword>
<name>A0A8J3Z081_9ACTN</name>
<feature type="transmembrane region" description="Helical" evidence="10">
    <location>
        <begin position="66"/>
        <end position="88"/>
    </location>
</feature>
<comment type="subcellular location">
    <subcellularLocation>
        <location evidence="1">Cell membrane</location>
        <topology evidence="1">Multi-pass membrane protein</topology>
    </subcellularLocation>
</comment>
<evidence type="ECO:0000256" key="1">
    <source>
        <dbReference type="ARBA" id="ARBA00004651"/>
    </source>
</evidence>
<reference evidence="12" key="1">
    <citation type="submission" date="2021-01" db="EMBL/GenBank/DDBJ databases">
        <title>Whole genome shotgun sequence of Virgisporangium aurantiacum NBRC 16421.</title>
        <authorList>
            <person name="Komaki H."/>
            <person name="Tamura T."/>
        </authorList>
    </citation>
    <scope>NUCLEOTIDE SEQUENCE</scope>
    <source>
        <strain evidence="12">NBRC 16421</strain>
    </source>
</reference>
<evidence type="ECO:0000259" key="11">
    <source>
        <dbReference type="PROSITE" id="PS50901"/>
    </source>
</evidence>
<proteinExistence type="predicted"/>
<dbReference type="GO" id="GO:0005886">
    <property type="term" value="C:plasma membrane"/>
    <property type="evidence" value="ECO:0007669"/>
    <property type="project" value="UniProtKB-SubCell"/>
</dbReference>
<keyword evidence="2" id="KW-1003">Cell membrane</keyword>
<dbReference type="InterPro" id="IPR002543">
    <property type="entry name" value="FtsK_dom"/>
</dbReference>
<dbReference type="GO" id="GO:0005524">
    <property type="term" value="F:ATP binding"/>
    <property type="evidence" value="ECO:0007669"/>
    <property type="project" value="UniProtKB-UniRule"/>
</dbReference>
<keyword evidence="8 10" id="KW-0472">Membrane</keyword>
<feature type="transmembrane region" description="Helical" evidence="10">
    <location>
        <begin position="41"/>
        <end position="59"/>
    </location>
</feature>
<dbReference type="GO" id="GO:0003677">
    <property type="term" value="F:DNA binding"/>
    <property type="evidence" value="ECO:0007669"/>
    <property type="project" value="InterPro"/>
</dbReference>
<evidence type="ECO:0000256" key="4">
    <source>
        <dbReference type="ARBA" id="ARBA00022737"/>
    </source>
</evidence>
<evidence type="ECO:0000256" key="6">
    <source>
        <dbReference type="ARBA" id="ARBA00022840"/>
    </source>
</evidence>
<keyword evidence="7 10" id="KW-1133">Transmembrane helix</keyword>
<dbReference type="NCBIfam" id="TIGR03925">
    <property type="entry name" value="T7SS_EccC_b"/>
    <property type="match status" value="1"/>
</dbReference>
<dbReference type="PANTHER" id="PTHR22683:SF1">
    <property type="entry name" value="TYPE VII SECRETION SYSTEM PROTEIN ESSC"/>
    <property type="match status" value="1"/>
</dbReference>
<keyword evidence="13" id="KW-1185">Reference proteome</keyword>
<dbReference type="InterPro" id="IPR023837">
    <property type="entry name" value="EccCb-like_Actinobacteria"/>
</dbReference>
<keyword evidence="5 9" id="KW-0547">Nucleotide-binding</keyword>
<feature type="binding site" evidence="9">
    <location>
        <begin position="810"/>
        <end position="817"/>
    </location>
    <ligand>
        <name>ATP</name>
        <dbReference type="ChEBI" id="CHEBI:30616"/>
    </ligand>
</feature>
<dbReference type="Proteomes" id="UP000612585">
    <property type="component" value="Unassembled WGS sequence"/>
</dbReference>
<dbReference type="AlphaFoldDB" id="A0A8J3Z081"/>
<sequence>MGVVVVRRGARRPAPRLPAGDLVVPPPPAIPEPVGSRWQGALQVLPMLLGTVATALLFAGRSGDRYSLVIGAFFGLSTLGMLATSWGGGGQPRRAELMAMRRDYLRQLAVLRRQVRSTITAQRTAMTYRHPPPEQLWCAADSFRLWERRPGDSDFAVVRVGSGPQTLATPLLAPVTADLDELEPVTAGTLRRFLDAYSVVPDLPVAVSLRGFARVFVRGDGARGLVRAALAQLVTFHAPVDLLVAVCPAPDRRAEWEEVKWLPHAQHPTRVDGAGPVRLVATGVADLEQRLADVIGSRPGHGGVIDGPHVVVVLDGGDPTGAKLLAADRAIAGVTVLDLDTPLPRLLDRYSIGLDTDAGRLVTTTVGDTGDVGVPDTLSRVEAQALMRRLAPRRLPVTGRGEAPERRTTGLTELLGIADAAVFDGPRTQRAARERLRVPIGVGTDGQPVDLDLKESALDGMGPHGLVIGATGSGKSELLRTLVLGLAATHPPANLNFVLIDYKGGATFVSLDRLPHVAAVITNLADELTLVDRMSDAINGEVLRRQELLRRAGNFASIHDYERGGMPLGPLPTLLIVCDEFSELLTAKPDFIDLFVQIGRVGRSLGMHLLLASQRLEEGRLRGLDTHLSYRIGLRTFSALESRAVLGVPDAYELPRTPGHAYLKCVTEPLVRFRAAYASGPYVPPAVAAGSPRRPVLEYTTHDVALPPAGAAPPVPSSDASLLDVLVARLAPLGPPAHRVWLPPLDAPPGLDDLLGPLRVDPARGLTTVNPDLHGALQVPVAHVDKPLEQRRDTLWLPLESSGGHVAVVGSARTGKSTLLRTIVTGLALTHTPAEARVYCLDFGGGTLASVAGLPHVGGVAGRQEITAVRRTVAELVTLLAEREREPLDTAHRAHVFLVVDGWATVRADYDELELTITDLATRGLAYGIHVVVGALRWNDFRPSLRDLFGTRLELRLGEPGDSDVDRRTAAAVPLAPGRGITTDRYHFLAAKPAADLTTAIAAAWTGPPAPRVRLLPELVPYDEIAAITGDPLMLPVGIAEDDLRPVCVDFAAEPHLLLFGDSGCGKTSFLRALAATVVARFKPEQARVILVDYRRGLLGAITGDHLIGTGTGARQATELMETAASYMQRRLPGPDITPDQLRGRSWWSGPELFVLVDDYDLVSTGPTNPLLPLLDFLPQARDIGLHVILTRRSGGASRAMYEQVIQRIRELSGPAVVMSGDRDEGVLVGNVRPGPLPPGRGRLITRRDGVRLVQLAYLPPP</sequence>
<evidence type="ECO:0000256" key="7">
    <source>
        <dbReference type="ARBA" id="ARBA00022989"/>
    </source>
</evidence>
<dbReference type="SUPFAM" id="SSF52540">
    <property type="entry name" value="P-loop containing nucleoside triphosphate hydrolases"/>
    <property type="match status" value="3"/>
</dbReference>
<dbReference type="Gene3D" id="3.40.50.300">
    <property type="entry name" value="P-loop containing nucleotide triphosphate hydrolases"/>
    <property type="match status" value="3"/>
</dbReference>
<keyword evidence="3 10" id="KW-0812">Transmembrane</keyword>
<evidence type="ECO:0000256" key="8">
    <source>
        <dbReference type="ARBA" id="ARBA00023136"/>
    </source>
</evidence>
<dbReference type="InterPro" id="IPR003593">
    <property type="entry name" value="AAA+_ATPase"/>
</dbReference>
<evidence type="ECO:0000256" key="5">
    <source>
        <dbReference type="ARBA" id="ARBA00022741"/>
    </source>
</evidence>
<dbReference type="RefSeq" id="WP_203988384.1">
    <property type="nucleotide sequence ID" value="NZ_BOPG01000009.1"/>
</dbReference>
<evidence type="ECO:0000256" key="9">
    <source>
        <dbReference type="PROSITE-ProRule" id="PRU00289"/>
    </source>
</evidence>
<accession>A0A8J3Z081</accession>
<evidence type="ECO:0000256" key="3">
    <source>
        <dbReference type="ARBA" id="ARBA00022692"/>
    </source>
</evidence>
<dbReference type="SMART" id="SM00382">
    <property type="entry name" value="AAA"/>
    <property type="match status" value="3"/>
</dbReference>
<dbReference type="InterPro" id="IPR027417">
    <property type="entry name" value="P-loop_NTPase"/>
</dbReference>
<feature type="domain" description="FtsK" evidence="11">
    <location>
        <begin position="792"/>
        <end position="964"/>
    </location>
</feature>
<dbReference type="InterPro" id="IPR050206">
    <property type="entry name" value="FtsK/SpoIIIE/SftA"/>
</dbReference>
<comment type="caution">
    <text evidence="12">The sequence shown here is derived from an EMBL/GenBank/DDBJ whole genome shotgun (WGS) entry which is preliminary data.</text>
</comment>
<feature type="binding site" evidence="9">
    <location>
        <begin position="469"/>
        <end position="476"/>
    </location>
    <ligand>
        <name>ATP</name>
        <dbReference type="ChEBI" id="CHEBI:30616"/>
    </ligand>
</feature>
<dbReference type="PANTHER" id="PTHR22683">
    <property type="entry name" value="SPORULATION PROTEIN RELATED"/>
    <property type="match status" value="1"/>
</dbReference>
<evidence type="ECO:0000313" key="12">
    <source>
        <dbReference type="EMBL" id="GIJ53872.1"/>
    </source>
</evidence>
<organism evidence="12 13">
    <name type="scientific">Virgisporangium aurantiacum</name>
    <dbReference type="NCBI Taxonomy" id="175570"/>
    <lineage>
        <taxon>Bacteria</taxon>
        <taxon>Bacillati</taxon>
        <taxon>Actinomycetota</taxon>
        <taxon>Actinomycetes</taxon>
        <taxon>Micromonosporales</taxon>
        <taxon>Micromonosporaceae</taxon>
        <taxon>Virgisporangium</taxon>
    </lineage>
</organism>
<dbReference type="EMBL" id="BOPG01000009">
    <property type="protein sequence ID" value="GIJ53872.1"/>
    <property type="molecule type" value="Genomic_DNA"/>
</dbReference>
<dbReference type="Pfam" id="PF01580">
    <property type="entry name" value="FtsK_SpoIIIE"/>
    <property type="match status" value="3"/>
</dbReference>
<feature type="binding site" evidence="9">
    <location>
        <begin position="1061"/>
        <end position="1068"/>
    </location>
    <ligand>
        <name>ATP</name>
        <dbReference type="ChEBI" id="CHEBI:30616"/>
    </ligand>
</feature>
<gene>
    <name evidence="12" type="primary">ftsK_2</name>
    <name evidence="12" type="ORF">Vau01_013880</name>
</gene>
<keyword evidence="4" id="KW-0677">Repeat</keyword>
<evidence type="ECO:0000256" key="10">
    <source>
        <dbReference type="SAM" id="Phobius"/>
    </source>
</evidence>
<dbReference type="InterPro" id="IPR023836">
    <property type="entry name" value="EccCa-like_Actinobacteria"/>
</dbReference>
<feature type="domain" description="FtsK" evidence="11">
    <location>
        <begin position="446"/>
        <end position="643"/>
    </location>
</feature>
<evidence type="ECO:0000313" key="13">
    <source>
        <dbReference type="Proteomes" id="UP000612585"/>
    </source>
</evidence>